<dbReference type="AlphaFoldDB" id="A0A914CG34"/>
<sequence length="66" mass="7706">MMDKFEANLNKISTWTNKLEELDNKWQEMLDDEDVVDGPESEAYEIFTKTTDYNPGMIEGRTKLAD</sequence>
<evidence type="ECO:0000313" key="1">
    <source>
        <dbReference type="Proteomes" id="UP000887540"/>
    </source>
</evidence>
<protein>
    <submittedName>
        <fullName evidence="2">Uncharacterized protein</fullName>
    </submittedName>
</protein>
<proteinExistence type="predicted"/>
<organism evidence="1 2">
    <name type="scientific">Acrobeloides nanus</name>
    <dbReference type="NCBI Taxonomy" id="290746"/>
    <lineage>
        <taxon>Eukaryota</taxon>
        <taxon>Metazoa</taxon>
        <taxon>Ecdysozoa</taxon>
        <taxon>Nematoda</taxon>
        <taxon>Chromadorea</taxon>
        <taxon>Rhabditida</taxon>
        <taxon>Tylenchina</taxon>
        <taxon>Cephalobomorpha</taxon>
        <taxon>Cephaloboidea</taxon>
        <taxon>Cephalobidae</taxon>
        <taxon>Acrobeloides</taxon>
    </lineage>
</organism>
<dbReference type="Proteomes" id="UP000887540">
    <property type="component" value="Unplaced"/>
</dbReference>
<evidence type="ECO:0000313" key="2">
    <source>
        <dbReference type="WBParaSite" id="ACRNAN_scaffold10340.g19476.t1"/>
    </source>
</evidence>
<name>A0A914CG34_9BILA</name>
<accession>A0A914CG34</accession>
<dbReference type="WBParaSite" id="ACRNAN_scaffold10340.g19476.t1">
    <property type="protein sequence ID" value="ACRNAN_scaffold10340.g19476.t1"/>
    <property type="gene ID" value="ACRNAN_scaffold10340.g19476"/>
</dbReference>
<keyword evidence="1" id="KW-1185">Reference proteome</keyword>
<reference evidence="2" key="1">
    <citation type="submission" date="2022-11" db="UniProtKB">
        <authorList>
            <consortium name="WormBaseParasite"/>
        </authorList>
    </citation>
    <scope>IDENTIFICATION</scope>
</reference>